<comment type="caution">
    <text evidence="1">The sequence shown here is derived from an EMBL/GenBank/DDBJ whole genome shotgun (WGS) entry which is preliminary data.</text>
</comment>
<reference evidence="1 2" key="1">
    <citation type="submission" date="2020-08" db="EMBL/GenBank/DDBJ databases">
        <title>Genomic Encyclopedia of Type Strains, Phase IV (KMG-V): Genome sequencing to study the core and pangenomes of soil and plant-associated prokaryotes.</title>
        <authorList>
            <person name="Whitman W."/>
        </authorList>
    </citation>
    <scope>NUCLEOTIDE SEQUENCE [LARGE SCALE GENOMIC DNA]</scope>
    <source>
        <strain evidence="1 2">SRMrh-85</strain>
    </source>
</reference>
<dbReference type="EMBL" id="JACHVZ010000032">
    <property type="protein sequence ID" value="MBB2932792.1"/>
    <property type="molecule type" value="Genomic_DNA"/>
</dbReference>
<keyword evidence="2" id="KW-1185">Reference proteome</keyword>
<evidence type="ECO:0000313" key="2">
    <source>
        <dbReference type="Proteomes" id="UP000533533"/>
    </source>
</evidence>
<accession>A0ABR6G0A5</accession>
<dbReference type="RefSeq" id="WP_110388633.1">
    <property type="nucleotide sequence ID" value="NZ_JACHVZ010000032.1"/>
</dbReference>
<evidence type="ECO:0000313" key="1">
    <source>
        <dbReference type="EMBL" id="MBB2932792.1"/>
    </source>
</evidence>
<protein>
    <submittedName>
        <fullName evidence="1">Uncharacterized protein</fullName>
    </submittedName>
</protein>
<gene>
    <name evidence="1" type="ORF">FHX59_007280</name>
</gene>
<organism evidence="1 2">
    <name type="scientific">Paraburkholderia silvatlantica</name>
    <dbReference type="NCBI Taxonomy" id="321895"/>
    <lineage>
        <taxon>Bacteria</taxon>
        <taxon>Pseudomonadati</taxon>
        <taxon>Pseudomonadota</taxon>
        <taxon>Betaproteobacteria</taxon>
        <taxon>Burkholderiales</taxon>
        <taxon>Burkholderiaceae</taxon>
        <taxon>Paraburkholderia</taxon>
    </lineage>
</organism>
<proteinExistence type="predicted"/>
<name>A0ABR6G0A5_9BURK</name>
<dbReference type="Proteomes" id="UP000533533">
    <property type="component" value="Unassembled WGS sequence"/>
</dbReference>
<sequence length="177" mass="19837">MVLQIAGVIEDPTSIATRRRRIEAMLWRKTTEVFLQGMMFSELATFIADLDCKLHTKLLERGSHRDTVAFVECELTRKRLVICSWREVGTLHNHAVLAIGTSGIERNHRFKPSTLLLLDPAEGPPTAMGTCNAQLDYASWESAELRRYARYTTANETLSVVLNGAISIEAGEPRKPP</sequence>